<feature type="compositionally biased region" description="Low complexity" evidence="1">
    <location>
        <begin position="47"/>
        <end position="56"/>
    </location>
</feature>
<dbReference type="EMBL" id="OZ075111">
    <property type="protein sequence ID" value="CAL4889459.1"/>
    <property type="molecule type" value="Genomic_DNA"/>
</dbReference>
<feature type="region of interest" description="Disordered" evidence="1">
    <location>
        <begin position="129"/>
        <end position="150"/>
    </location>
</feature>
<accession>A0ABC8VEW4</accession>
<gene>
    <name evidence="2" type="ORF">URODEC1_LOCUS2718</name>
</gene>
<dbReference type="AlphaFoldDB" id="A0ABC8VEW4"/>
<dbReference type="Proteomes" id="UP001497457">
    <property type="component" value="Chromosome 1b"/>
</dbReference>
<feature type="compositionally biased region" description="Basic residues" evidence="1">
    <location>
        <begin position="1"/>
        <end position="23"/>
    </location>
</feature>
<proteinExistence type="predicted"/>
<feature type="compositionally biased region" description="Acidic residues" evidence="1">
    <location>
        <begin position="138"/>
        <end position="150"/>
    </location>
</feature>
<reference evidence="2 3" key="2">
    <citation type="submission" date="2024-10" db="EMBL/GenBank/DDBJ databases">
        <authorList>
            <person name="Ryan C."/>
        </authorList>
    </citation>
    <scope>NUCLEOTIDE SEQUENCE [LARGE SCALE GENOMIC DNA]</scope>
</reference>
<reference evidence="3" key="1">
    <citation type="submission" date="2024-06" db="EMBL/GenBank/DDBJ databases">
        <authorList>
            <person name="Ryan C."/>
        </authorList>
    </citation>
    <scope>NUCLEOTIDE SEQUENCE [LARGE SCALE GENOMIC DNA]</scope>
</reference>
<evidence type="ECO:0000313" key="3">
    <source>
        <dbReference type="Proteomes" id="UP001497457"/>
    </source>
</evidence>
<evidence type="ECO:0000313" key="2">
    <source>
        <dbReference type="EMBL" id="CAL4889459.1"/>
    </source>
</evidence>
<feature type="region of interest" description="Disordered" evidence="1">
    <location>
        <begin position="1"/>
        <end position="56"/>
    </location>
</feature>
<keyword evidence="3" id="KW-1185">Reference proteome</keyword>
<organism evidence="2 3">
    <name type="scientific">Urochloa decumbens</name>
    <dbReference type="NCBI Taxonomy" id="240449"/>
    <lineage>
        <taxon>Eukaryota</taxon>
        <taxon>Viridiplantae</taxon>
        <taxon>Streptophyta</taxon>
        <taxon>Embryophyta</taxon>
        <taxon>Tracheophyta</taxon>
        <taxon>Spermatophyta</taxon>
        <taxon>Magnoliopsida</taxon>
        <taxon>Liliopsida</taxon>
        <taxon>Poales</taxon>
        <taxon>Poaceae</taxon>
        <taxon>PACMAD clade</taxon>
        <taxon>Panicoideae</taxon>
        <taxon>Panicodae</taxon>
        <taxon>Paniceae</taxon>
        <taxon>Melinidinae</taxon>
        <taxon>Urochloa</taxon>
    </lineage>
</organism>
<evidence type="ECO:0000256" key="1">
    <source>
        <dbReference type="SAM" id="MobiDB-lite"/>
    </source>
</evidence>
<name>A0ABC8VEW4_9POAL</name>
<sequence>MPPRRSARVARGRGRGRGGRGRGRGNNEQEGDNEAVVGENNGPEQSAAAGGTAAGATAAAGAVPVAPVAPAVTFTKWTSLQVEKFDGSGSPTDAADWLRNVEKVMDGCRMTPEDKAEVIKDRLDFSMSFAIDPRSDSEGDDSSESGSDDD</sequence>
<protein>
    <submittedName>
        <fullName evidence="2">Uncharacterized protein</fullName>
    </submittedName>
</protein>